<evidence type="ECO:0000256" key="4">
    <source>
        <dbReference type="ARBA" id="ARBA00012448"/>
    </source>
</evidence>
<dbReference type="Proteomes" id="UP000199427">
    <property type="component" value="Unassembled WGS sequence"/>
</dbReference>
<dbReference type="STRING" id="571933.SAMN05216362_1027"/>
<dbReference type="Gene3D" id="3.10.450.100">
    <property type="entry name" value="NTF2-like, domain 1"/>
    <property type="match status" value="1"/>
</dbReference>
<name>A0A1H8ZJV2_9BACI</name>
<evidence type="ECO:0000313" key="10">
    <source>
        <dbReference type="EMBL" id="SEP64716.1"/>
    </source>
</evidence>
<dbReference type="PANTHER" id="PTHR30627:SF25">
    <property type="entry name" value="PENICILLIN-BINDING PROTEIN 3"/>
    <property type="match status" value="1"/>
</dbReference>
<dbReference type="SUPFAM" id="SSF56601">
    <property type="entry name" value="beta-lactamase/transpeptidase-like"/>
    <property type="match status" value="1"/>
</dbReference>
<evidence type="ECO:0000313" key="11">
    <source>
        <dbReference type="Proteomes" id="UP000199427"/>
    </source>
</evidence>
<dbReference type="UniPathway" id="UPA00219"/>
<dbReference type="InterPro" id="IPR012338">
    <property type="entry name" value="Beta-lactam/transpept-like"/>
</dbReference>
<dbReference type="GO" id="GO:0008658">
    <property type="term" value="F:penicillin binding"/>
    <property type="evidence" value="ECO:0007669"/>
    <property type="project" value="InterPro"/>
</dbReference>
<dbReference type="InterPro" id="IPR050515">
    <property type="entry name" value="Beta-lactam/transpept"/>
</dbReference>
<accession>A0A1H8ZJV2</accession>
<dbReference type="PANTHER" id="PTHR30627">
    <property type="entry name" value="PEPTIDOGLYCAN D,D-TRANSPEPTIDASE"/>
    <property type="match status" value="1"/>
</dbReference>
<dbReference type="InterPro" id="IPR005311">
    <property type="entry name" value="PBP_dimer"/>
</dbReference>
<sequence>MYGVKKVLFVIIGLIFIAACSKDDQPEYTNPYDTVNQYIDLWQKQDFETIYEDLLLQRTKAEYKHEDYVERYQNLYETLEINNLSIEVLEEQELTEEDLETLQSTNVPINISFDTIAGKVEYEKDLHLEKLVDEEYAGESDVDLNPESPWQVEWDPSFILPEMEKGDEVRYSTVPATRGDIVDRNGELLATQGEVYEIGIVPENFNDGDLSKLANILDVSEDYITDKLNQDWVESHLLVPIKKLSLDDEDLMSRAIAIDGVGSDYTVERVYPYGEAAAHLTGYVGAITREELEEYEEQGYSSQDIIGKRGLEELYEEELRGEDGVELYIQKSDGSTRTVAKKDPVNGETIELTIDMNIQTELYETLKDEAGTAVTMNPETGEVTSMISFPAFDPNHYVLGFKQSDYEALSENELEPTLNRFASAYSPGSTIKPISALVGLSQGELDPNETKEINGKQWQKDDSWGNYSVTRVYDQDTQVDLESAIKNSDNIYFAMLATEMGADSFKEGLTQLGFSEELPFEYPLVDSQISNSGDFESEVQLADSAYGQGQVLMNIVHLASLYSGIVNDGTVMKPLLTQSEESSVWIDQAVNPDDAQLIQDLLRKVVSEGTAQDIDLPDHEIAGKTGTAELKSSRDEEGVENGVFVSYDQKKPDFLLALMVEGVEDEGGSGHVVELAKQIYDNR</sequence>
<dbReference type="GO" id="GO:0009002">
    <property type="term" value="F:serine-type D-Ala-D-Ala carboxypeptidase activity"/>
    <property type="evidence" value="ECO:0007669"/>
    <property type="project" value="UniProtKB-EC"/>
</dbReference>
<dbReference type="InterPro" id="IPR001460">
    <property type="entry name" value="PCN-bd_Tpept"/>
</dbReference>
<dbReference type="EC" id="3.4.16.4" evidence="4"/>
<evidence type="ECO:0000256" key="3">
    <source>
        <dbReference type="ARBA" id="ARBA00007171"/>
    </source>
</evidence>
<dbReference type="GO" id="GO:0009252">
    <property type="term" value="P:peptidoglycan biosynthetic process"/>
    <property type="evidence" value="ECO:0007669"/>
    <property type="project" value="UniProtKB-UniPathway"/>
</dbReference>
<feature type="domain" description="Penicillin-binding protein dimerisation" evidence="8">
    <location>
        <begin position="174"/>
        <end position="335"/>
    </location>
</feature>
<evidence type="ECO:0000256" key="2">
    <source>
        <dbReference type="ARBA" id="ARBA00004752"/>
    </source>
</evidence>
<comment type="catalytic activity">
    <reaction evidence="6">
        <text>Preferential cleavage: (Ac)2-L-Lys-D-Ala-|-D-Ala. Also transpeptidation of peptidyl-alanyl moieties that are N-acyl substituents of D-alanine.</text>
        <dbReference type="EC" id="3.4.16.4"/>
    </reaction>
</comment>
<dbReference type="PROSITE" id="PS51257">
    <property type="entry name" value="PROKAR_LIPOPROTEIN"/>
    <property type="match status" value="1"/>
</dbReference>
<evidence type="ECO:0000256" key="6">
    <source>
        <dbReference type="ARBA" id="ARBA00034000"/>
    </source>
</evidence>
<evidence type="ECO:0000259" key="8">
    <source>
        <dbReference type="Pfam" id="PF03717"/>
    </source>
</evidence>
<reference evidence="10 11" key="1">
    <citation type="submission" date="2016-10" db="EMBL/GenBank/DDBJ databases">
        <authorList>
            <person name="de Groot N.N."/>
        </authorList>
    </citation>
    <scope>NUCLEOTIDE SEQUENCE [LARGE SCALE GENOMIC DNA]</scope>
    <source>
        <strain evidence="10 11">DSM 21633</strain>
    </source>
</reference>
<feature type="domain" description="NTF2-like N-terminal transpeptidase" evidence="9">
    <location>
        <begin position="31"/>
        <end position="167"/>
    </location>
</feature>
<dbReference type="GO" id="GO:0071555">
    <property type="term" value="P:cell wall organization"/>
    <property type="evidence" value="ECO:0007669"/>
    <property type="project" value="TreeGrafter"/>
</dbReference>
<dbReference type="InterPro" id="IPR032710">
    <property type="entry name" value="NTF2-like_dom_sf"/>
</dbReference>
<dbReference type="Gene3D" id="3.30.1390.30">
    <property type="entry name" value="Penicillin-binding protein 2a, domain 3"/>
    <property type="match status" value="1"/>
</dbReference>
<keyword evidence="11" id="KW-1185">Reference proteome</keyword>
<dbReference type="Pfam" id="PF05223">
    <property type="entry name" value="MecA_N"/>
    <property type="match status" value="1"/>
</dbReference>
<dbReference type="Gene3D" id="3.90.1310.10">
    <property type="entry name" value="Penicillin-binding protein 2a (Domain 2)"/>
    <property type="match status" value="1"/>
</dbReference>
<evidence type="ECO:0000256" key="5">
    <source>
        <dbReference type="ARBA" id="ARBA00023136"/>
    </source>
</evidence>
<evidence type="ECO:0000259" key="7">
    <source>
        <dbReference type="Pfam" id="PF00905"/>
    </source>
</evidence>
<organism evidence="10 11">
    <name type="scientific">Piscibacillus halophilus</name>
    <dbReference type="NCBI Taxonomy" id="571933"/>
    <lineage>
        <taxon>Bacteria</taxon>
        <taxon>Bacillati</taxon>
        <taxon>Bacillota</taxon>
        <taxon>Bacilli</taxon>
        <taxon>Bacillales</taxon>
        <taxon>Bacillaceae</taxon>
        <taxon>Piscibacillus</taxon>
    </lineage>
</organism>
<comment type="subcellular location">
    <subcellularLocation>
        <location evidence="1">Membrane</location>
    </subcellularLocation>
</comment>
<dbReference type="OrthoDB" id="9766847at2"/>
<dbReference type="SUPFAM" id="SSF54427">
    <property type="entry name" value="NTF2-like"/>
    <property type="match status" value="1"/>
</dbReference>
<dbReference type="InterPro" id="IPR007887">
    <property type="entry name" value="MecA_N"/>
</dbReference>
<dbReference type="SUPFAM" id="SSF56519">
    <property type="entry name" value="Penicillin binding protein dimerisation domain"/>
    <property type="match status" value="1"/>
</dbReference>
<protein>
    <recommendedName>
        <fullName evidence="4">serine-type D-Ala-D-Ala carboxypeptidase</fullName>
        <ecNumber evidence="4">3.4.16.4</ecNumber>
    </recommendedName>
</protein>
<dbReference type="GO" id="GO:0046677">
    <property type="term" value="P:response to antibiotic"/>
    <property type="evidence" value="ECO:0007669"/>
    <property type="project" value="InterPro"/>
</dbReference>
<gene>
    <name evidence="10" type="ORF">SAMN05216362_1027</name>
</gene>
<dbReference type="InterPro" id="IPR036138">
    <property type="entry name" value="PBP_dimer_sf"/>
</dbReference>
<dbReference type="EMBL" id="FOES01000002">
    <property type="protein sequence ID" value="SEP64716.1"/>
    <property type="molecule type" value="Genomic_DNA"/>
</dbReference>
<comment type="similarity">
    <text evidence="3">Belongs to the transpeptidase family.</text>
</comment>
<keyword evidence="5" id="KW-0472">Membrane</keyword>
<dbReference type="AlphaFoldDB" id="A0A1H8ZJV2"/>
<dbReference type="GO" id="GO:0005886">
    <property type="term" value="C:plasma membrane"/>
    <property type="evidence" value="ECO:0007669"/>
    <property type="project" value="TreeGrafter"/>
</dbReference>
<evidence type="ECO:0000256" key="1">
    <source>
        <dbReference type="ARBA" id="ARBA00004370"/>
    </source>
</evidence>
<dbReference type="GO" id="GO:0071972">
    <property type="term" value="F:peptidoglycan L,D-transpeptidase activity"/>
    <property type="evidence" value="ECO:0007669"/>
    <property type="project" value="TreeGrafter"/>
</dbReference>
<dbReference type="Gene3D" id="3.40.710.10">
    <property type="entry name" value="DD-peptidase/beta-lactamase superfamily"/>
    <property type="match status" value="1"/>
</dbReference>
<feature type="domain" description="Penicillin-binding protein transpeptidase" evidence="7">
    <location>
        <begin position="371"/>
        <end position="680"/>
    </location>
</feature>
<comment type="pathway">
    <text evidence="2">Cell wall biogenesis; peptidoglycan biosynthesis.</text>
</comment>
<dbReference type="Pfam" id="PF00905">
    <property type="entry name" value="Transpeptidase"/>
    <property type="match status" value="1"/>
</dbReference>
<evidence type="ECO:0000259" key="9">
    <source>
        <dbReference type="Pfam" id="PF05223"/>
    </source>
</evidence>
<dbReference type="Pfam" id="PF03717">
    <property type="entry name" value="PBP_dimer"/>
    <property type="match status" value="1"/>
</dbReference>
<proteinExistence type="inferred from homology"/>